<organism evidence="2 3">
    <name type="scientific">Lysinibacillus alkalisoli</name>
    <dbReference type="NCBI Taxonomy" id="1911548"/>
    <lineage>
        <taxon>Bacteria</taxon>
        <taxon>Bacillati</taxon>
        <taxon>Bacillota</taxon>
        <taxon>Bacilli</taxon>
        <taxon>Bacillales</taxon>
        <taxon>Bacillaceae</taxon>
        <taxon>Lysinibacillus</taxon>
    </lineage>
</organism>
<feature type="transmembrane region" description="Helical" evidence="1">
    <location>
        <begin position="35"/>
        <end position="54"/>
    </location>
</feature>
<sequence>MSNQPLKANTTICTNYEKNQSTCHMPKRKKWQKPIAWLVVVSSIILLIAIIVSARTV</sequence>
<reference evidence="2" key="1">
    <citation type="journal article" date="2014" name="Int. J. Syst. Evol. Microbiol.">
        <title>Complete genome sequence of Corynebacterium casei LMG S-19264T (=DSM 44701T), isolated from a smear-ripened cheese.</title>
        <authorList>
            <consortium name="US DOE Joint Genome Institute (JGI-PGF)"/>
            <person name="Walter F."/>
            <person name="Albersmeier A."/>
            <person name="Kalinowski J."/>
            <person name="Ruckert C."/>
        </authorList>
    </citation>
    <scope>NUCLEOTIDE SEQUENCE</scope>
    <source>
        <strain evidence="2">CGMCC 1.15760</strain>
    </source>
</reference>
<reference evidence="2" key="2">
    <citation type="submission" date="2020-09" db="EMBL/GenBank/DDBJ databases">
        <authorList>
            <person name="Sun Q."/>
            <person name="Zhou Y."/>
        </authorList>
    </citation>
    <scope>NUCLEOTIDE SEQUENCE</scope>
    <source>
        <strain evidence="2">CGMCC 1.15760</strain>
    </source>
</reference>
<keyword evidence="1" id="KW-0472">Membrane</keyword>
<dbReference type="Proteomes" id="UP000616608">
    <property type="component" value="Unassembled WGS sequence"/>
</dbReference>
<name>A0A917LHT5_9BACI</name>
<dbReference type="AlphaFoldDB" id="A0A917LHT5"/>
<dbReference type="EMBL" id="BMJT01000005">
    <property type="protein sequence ID" value="GGG24740.1"/>
    <property type="molecule type" value="Genomic_DNA"/>
</dbReference>
<evidence type="ECO:0000313" key="3">
    <source>
        <dbReference type="Proteomes" id="UP000616608"/>
    </source>
</evidence>
<keyword evidence="1" id="KW-0812">Transmembrane</keyword>
<protein>
    <submittedName>
        <fullName evidence="2">Uncharacterized protein</fullName>
    </submittedName>
</protein>
<dbReference type="RefSeq" id="WP_188614820.1">
    <property type="nucleotide sequence ID" value="NZ_BMJT01000005.1"/>
</dbReference>
<keyword evidence="3" id="KW-1185">Reference proteome</keyword>
<keyword evidence="1" id="KW-1133">Transmembrane helix</keyword>
<evidence type="ECO:0000256" key="1">
    <source>
        <dbReference type="SAM" id="Phobius"/>
    </source>
</evidence>
<comment type="caution">
    <text evidence="2">The sequence shown here is derived from an EMBL/GenBank/DDBJ whole genome shotgun (WGS) entry which is preliminary data.</text>
</comment>
<proteinExistence type="predicted"/>
<accession>A0A917LHT5</accession>
<gene>
    <name evidence="2" type="ORF">GCM10007425_19140</name>
</gene>
<evidence type="ECO:0000313" key="2">
    <source>
        <dbReference type="EMBL" id="GGG24740.1"/>
    </source>
</evidence>